<dbReference type="AlphaFoldDB" id="A0A502HBY3"/>
<dbReference type="InterPro" id="IPR053851">
    <property type="entry name" value="DUF6929"/>
</dbReference>
<gene>
    <name evidence="1" type="ORF">EAH73_01895</name>
</gene>
<dbReference type="Proteomes" id="UP000317646">
    <property type="component" value="Unassembled WGS sequence"/>
</dbReference>
<dbReference type="OrthoDB" id="6710009at2"/>
<evidence type="ECO:0008006" key="3">
    <source>
        <dbReference type="Google" id="ProtNLM"/>
    </source>
</evidence>
<reference evidence="1 2" key="1">
    <citation type="journal article" date="2019" name="Environ. Microbiol.">
        <title>Species interactions and distinct microbial communities in high Arctic permafrost affected cryosols are associated with the CH4 and CO2 gas fluxes.</title>
        <authorList>
            <person name="Altshuler I."/>
            <person name="Hamel J."/>
            <person name="Turney S."/>
            <person name="Magnuson E."/>
            <person name="Levesque R."/>
            <person name="Greer C."/>
            <person name="Whyte L.G."/>
        </authorList>
    </citation>
    <scope>NUCLEOTIDE SEQUENCE [LARGE SCALE GENOMIC DNA]</scope>
    <source>
        <strain evidence="1 2">S9.2P</strain>
    </source>
</reference>
<sequence>MTAVLLSETALPGLPSASGVELVGPTAYVIADDAPFLYALDAATLAPTGRVQLFETTAVVGGRWPKATKPDLEALTACAWPGRGVGLLLLGSGSGPQRRRGCWVPLLPTPGFALAQQPQPLDLTALYAAAQAALPAGAPLNIEAAAATSTELLLLQRGVGAGAAAAVLRLPLAAALAHLAGQGPPPRPVAQAFQLPLIGGSPAGFSGATFAGGRLWVAASVENTADPVLDGEVLGSFVGVIDLAAGTAEFARLAWADGRAYRGKVEGLALRPRQPGAPQELLLVTDDDRGGSTALVATVA</sequence>
<accession>A0A502HBY3</accession>
<comment type="caution">
    <text evidence="1">The sequence shown here is derived from an EMBL/GenBank/DDBJ whole genome shotgun (WGS) entry which is preliminary data.</text>
</comment>
<dbReference type="EMBL" id="RCYZ01000001">
    <property type="protein sequence ID" value="TPG72021.1"/>
    <property type="molecule type" value="Genomic_DNA"/>
</dbReference>
<proteinExistence type="predicted"/>
<dbReference type="RefSeq" id="WP_140464668.1">
    <property type="nucleotide sequence ID" value="NZ_RCYZ01000001.1"/>
</dbReference>
<evidence type="ECO:0000313" key="1">
    <source>
        <dbReference type="EMBL" id="TPG72021.1"/>
    </source>
</evidence>
<organism evidence="1 2">
    <name type="scientific">Hymenobacter nivis</name>
    <dbReference type="NCBI Taxonomy" id="1850093"/>
    <lineage>
        <taxon>Bacteria</taxon>
        <taxon>Pseudomonadati</taxon>
        <taxon>Bacteroidota</taxon>
        <taxon>Cytophagia</taxon>
        <taxon>Cytophagales</taxon>
        <taxon>Hymenobacteraceae</taxon>
        <taxon>Hymenobacter</taxon>
    </lineage>
</organism>
<protein>
    <recommendedName>
        <fullName evidence="3">DUF3616 domain-containing protein</fullName>
    </recommendedName>
</protein>
<name>A0A502HBY3_9BACT</name>
<evidence type="ECO:0000313" key="2">
    <source>
        <dbReference type="Proteomes" id="UP000317646"/>
    </source>
</evidence>
<dbReference type="Pfam" id="PF22000">
    <property type="entry name" value="DUF6929"/>
    <property type="match status" value="1"/>
</dbReference>
<keyword evidence="2" id="KW-1185">Reference proteome</keyword>